<evidence type="ECO:0000313" key="2">
    <source>
        <dbReference type="EMBL" id="KAJ8050438.1"/>
    </source>
</evidence>
<dbReference type="Proteomes" id="UP001152320">
    <property type="component" value="Chromosome 1"/>
</dbReference>
<dbReference type="EMBL" id="JAIZAY010000001">
    <property type="protein sequence ID" value="KAJ8050438.1"/>
    <property type="molecule type" value="Genomic_DNA"/>
</dbReference>
<feature type="transmembrane region" description="Helical" evidence="1">
    <location>
        <begin position="369"/>
        <end position="390"/>
    </location>
</feature>
<feature type="transmembrane region" description="Helical" evidence="1">
    <location>
        <begin position="286"/>
        <end position="307"/>
    </location>
</feature>
<dbReference type="InterPro" id="IPR036259">
    <property type="entry name" value="MFS_trans_sf"/>
</dbReference>
<keyword evidence="3" id="KW-1185">Reference proteome</keyword>
<feature type="transmembrane region" description="Helical" evidence="1">
    <location>
        <begin position="135"/>
        <end position="154"/>
    </location>
</feature>
<name>A0A9Q1CT37_HOLLE</name>
<evidence type="ECO:0000313" key="3">
    <source>
        <dbReference type="Proteomes" id="UP001152320"/>
    </source>
</evidence>
<dbReference type="Pfam" id="PF07690">
    <property type="entry name" value="MFS_1"/>
    <property type="match status" value="1"/>
</dbReference>
<dbReference type="InterPro" id="IPR050327">
    <property type="entry name" value="Proton-linked_MCT"/>
</dbReference>
<keyword evidence="1" id="KW-1133">Transmembrane helix</keyword>
<dbReference type="InterPro" id="IPR011701">
    <property type="entry name" value="MFS"/>
</dbReference>
<reference evidence="2" key="1">
    <citation type="submission" date="2021-10" db="EMBL/GenBank/DDBJ databases">
        <title>Tropical sea cucumber genome reveals ecological adaptation and Cuvierian tubules defense mechanism.</title>
        <authorList>
            <person name="Chen T."/>
        </authorList>
    </citation>
    <scope>NUCLEOTIDE SEQUENCE</scope>
    <source>
        <strain evidence="2">Nanhai2018</strain>
        <tissue evidence="2">Muscle</tissue>
    </source>
</reference>
<feature type="transmembrane region" description="Helical" evidence="1">
    <location>
        <begin position="40"/>
        <end position="60"/>
    </location>
</feature>
<feature type="transmembrane region" description="Helical" evidence="1">
    <location>
        <begin position="166"/>
        <end position="186"/>
    </location>
</feature>
<evidence type="ECO:0000256" key="1">
    <source>
        <dbReference type="SAM" id="Phobius"/>
    </source>
</evidence>
<dbReference type="AlphaFoldDB" id="A0A9Q1CT37"/>
<dbReference type="OrthoDB" id="410267at2759"/>
<organism evidence="2 3">
    <name type="scientific">Holothuria leucospilota</name>
    <name type="common">Black long sea cucumber</name>
    <name type="synonym">Mertensiothuria leucospilota</name>
    <dbReference type="NCBI Taxonomy" id="206669"/>
    <lineage>
        <taxon>Eukaryota</taxon>
        <taxon>Metazoa</taxon>
        <taxon>Echinodermata</taxon>
        <taxon>Eleutherozoa</taxon>
        <taxon>Echinozoa</taxon>
        <taxon>Holothuroidea</taxon>
        <taxon>Aspidochirotacea</taxon>
        <taxon>Aspidochirotida</taxon>
        <taxon>Holothuriidae</taxon>
        <taxon>Holothuria</taxon>
    </lineage>
</organism>
<accession>A0A9Q1CT37</accession>
<dbReference type="Gene3D" id="1.20.1250.20">
    <property type="entry name" value="MFS general substrate transporter like domains"/>
    <property type="match status" value="1"/>
</dbReference>
<gene>
    <name evidence="2" type="ORF">HOLleu_03643</name>
</gene>
<dbReference type="PANTHER" id="PTHR11360">
    <property type="entry name" value="MONOCARBOXYLATE TRANSPORTER"/>
    <property type="match status" value="1"/>
</dbReference>
<sequence length="468" mass="51586">MDKAIVFLGWSWRVFFVGGCLKSNGVILPDIVEQLGTTNSVVGLAFSLQYGVAYIIGPLTSLLLHIFTRRQVAVFGGCLVGASYIYCGLWLKFVHQLFFAFTVGGSGDSQVCHRLSCFLEYKQIPKKRWVYEVNFVFNFPSGIGNGFHMFAGYLNFCEHFYDNLGTAVSVGALSNFLGMATLPLLFQHLKMSFGLDNGLVLFGVILFNLIVSAFALTTPLRNPPRAKMVKVKQADKEEACPFAKENVVDKYDCVRNEKSRLHLYLQDWCAMFNHENLAVFMALEGLMFYIFVSWGLFLVSVGTSVGLNSDQAVLLSSAGGTGGLFGRLMAVVLFHYKRMNALTSTLFPLLCNSACFMGCAFLRSFYPIFLLAFVSGACIGVNSSGLHGLLPTVVCKFHFHQALATTAFIEGIAMQLAGFMSGKESALEAIAYYISFFWFSRDTAVVHQSEDKSRLPRGASPISSSITT</sequence>
<proteinExistence type="predicted"/>
<keyword evidence="1" id="KW-0472">Membrane</keyword>
<feature type="transmembrane region" description="Helical" evidence="1">
    <location>
        <begin position="198"/>
        <end position="220"/>
    </location>
</feature>
<feature type="transmembrane region" description="Helical" evidence="1">
    <location>
        <begin position="346"/>
        <end position="363"/>
    </location>
</feature>
<dbReference type="GO" id="GO:0008028">
    <property type="term" value="F:monocarboxylic acid transmembrane transporter activity"/>
    <property type="evidence" value="ECO:0007669"/>
    <property type="project" value="TreeGrafter"/>
</dbReference>
<dbReference type="SUPFAM" id="SSF103473">
    <property type="entry name" value="MFS general substrate transporter"/>
    <property type="match status" value="1"/>
</dbReference>
<dbReference type="PANTHER" id="PTHR11360:SF303">
    <property type="entry name" value="MAJOR FACILITATOR SUPERFAMILY (MFS) PROFILE DOMAIN-CONTAINING PROTEIN"/>
    <property type="match status" value="1"/>
</dbReference>
<protein>
    <submittedName>
        <fullName evidence="2">Monocarboxylate transporter 2</fullName>
    </submittedName>
</protein>
<feature type="transmembrane region" description="Helical" evidence="1">
    <location>
        <begin position="72"/>
        <end position="91"/>
    </location>
</feature>
<comment type="caution">
    <text evidence="2">The sequence shown here is derived from an EMBL/GenBank/DDBJ whole genome shotgun (WGS) entry which is preliminary data.</text>
</comment>
<keyword evidence="1" id="KW-0812">Transmembrane</keyword>
<feature type="transmembrane region" description="Helical" evidence="1">
    <location>
        <begin position="313"/>
        <end position="334"/>
    </location>
</feature>